<dbReference type="EMBL" id="SGPM01000201">
    <property type="protein sequence ID" value="THH28118.1"/>
    <property type="molecule type" value="Genomic_DNA"/>
</dbReference>
<dbReference type="Pfam" id="PF10294">
    <property type="entry name" value="Methyltransf_16"/>
    <property type="match status" value="1"/>
</dbReference>
<keyword evidence="2" id="KW-1185">Reference proteome</keyword>
<evidence type="ECO:0000313" key="1">
    <source>
        <dbReference type="EMBL" id="THH28118.1"/>
    </source>
</evidence>
<dbReference type="SUPFAM" id="SSF53335">
    <property type="entry name" value="S-adenosyl-L-methionine-dependent methyltransferases"/>
    <property type="match status" value="1"/>
</dbReference>
<dbReference type="GO" id="GO:0005634">
    <property type="term" value="C:nucleus"/>
    <property type="evidence" value="ECO:0007669"/>
    <property type="project" value="TreeGrafter"/>
</dbReference>
<dbReference type="InterPro" id="IPR029063">
    <property type="entry name" value="SAM-dependent_MTases_sf"/>
</dbReference>
<name>A0A4S4MS31_9APHY</name>
<protein>
    <submittedName>
        <fullName evidence="1">Uncharacterized protein</fullName>
    </submittedName>
</protein>
<sequence length="358" mass="39462">MFNYLSFLRPPPQQASSSLPVTITPRLANDLRTELSDSTQDIFYSWSLLTQLTSNYPTATKPRKLTTWRAESAYKEILVPLPPGLRDGQSYSLVLTVHDQGVPHVVNLARPSCGARPLPVMSMPILFTRGRQDPGKQEQIQRVYRIPTSPGNQVFLTVTEQTSFDLDKKIWDSGIGLSSWIVDLASGVVEYDGLQDLKSKLIETSTNVLELGAGTGIVALAIASAMPLLEHNISRNEKLFTSPAIRPQAVVLDWDEPLPDEVHAVEGGFDAIVMADVTYNTASFPSLIATLKSLIDLQDHSNPPLFLLGYKERDPAERTLWDRAREIGIEFKQVGEREGAGGAPVEIWLGRVVVDATS</sequence>
<dbReference type="GO" id="GO:0005737">
    <property type="term" value="C:cytoplasm"/>
    <property type="evidence" value="ECO:0007669"/>
    <property type="project" value="TreeGrafter"/>
</dbReference>
<evidence type="ECO:0000313" key="2">
    <source>
        <dbReference type="Proteomes" id="UP000308730"/>
    </source>
</evidence>
<organism evidence="1 2">
    <name type="scientific">Antrodiella citrinella</name>
    <dbReference type="NCBI Taxonomy" id="2447956"/>
    <lineage>
        <taxon>Eukaryota</taxon>
        <taxon>Fungi</taxon>
        <taxon>Dikarya</taxon>
        <taxon>Basidiomycota</taxon>
        <taxon>Agaricomycotina</taxon>
        <taxon>Agaricomycetes</taxon>
        <taxon>Polyporales</taxon>
        <taxon>Steccherinaceae</taxon>
        <taxon>Antrodiella</taxon>
    </lineage>
</organism>
<accession>A0A4S4MS31</accession>
<dbReference type="OrthoDB" id="413520at2759"/>
<dbReference type="PANTHER" id="PTHR14614:SF162">
    <property type="entry name" value="EXPRESSED PROTEIN"/>
    <property type="match status" value="1"/>
</dbReference>
<proteinExistence type="predicted"/>
<reference evidence="1 2" key="1">
    <citation type="submission" date="2019-02" db="EMBL/GenBank/DDBJ databases">
        <title>Genome sequencing of the rare red list fungi Antrodiella citrinella (Flaviporus citrinellus).</title>
        <authorList>
            <person name="Buettner E."/>
            <person name="Kellner H."/>
        </authorList>
    </citation>
    <scope>NUCLEOTIDE SEQUENCE [LARGE SCALE GENOMIC DNA]</scope>
    <source>
        <strain evidence="1 2">DSM 108506</strain>
    </source>
</reference>
<comment type="caution">
    <text evidence="1">The sequence shown here is derived from an EMBL/GenBank/DDBJ whole genome shotgun (WGS) entry which is preliminary data.</text>
</comment>
<dbReference type="Gene3D" id="3.40.50.150">
    <property type="entry name" value="Vaccinia Virus protein VP39"/>
    <property type="match status" value="1"/>
</dbReference>
<dbReference type="PANTHER" id="PTHR14614">
    <property type="entry name" value="HEPATOCELLULAR CARCINOMA-ASSOCIATED ANTIGEN"/>
    <property type="match status" value="1"/>
</dbReference>
<gene>
    <name evidence="1" type="ORF">EUX98_g6069</name>
</gene>
<dbReference type="AlphaFoldDB" id="A0A4S4MS31"/>
<dbReference type="InterPro" id="IPR019410">
    <property type="entry name" value="Methyltransf_16"/>
</dbReference>
<dbReference type="Proteomes" id="UP000308730">
    <property type="component" value="Unassembled WGS sequence"/>
</dbReference>
<dbReference type="CDD" id="cd02440">
    <property type="entry name" value="AdoMet_MTases"/>
    <property type="match status" value="1"/>
</dbReference>
<dbReference type="GO" id="GO:0008757">
    <property type="term" value="F:S-adenosylmethionine-dependent methyltransferase activity"/>
    <property type="evidence" value="ECO:0007669"/>
    <property type="project" value="UniProtKB-ARBA"/>
</dbReference>